<organism evidence="1">
    <name type="scientific">viral metagenome</name>
    <dbReference type="NCBI Taxonomy" id="1070528"/>
    <lineage>
        <taxon>unclassified sequences</taxon>
        <taxon>metagenomes</taxon>
        <taxon>organismal metagenomes</taxon>
    </lineage>
</organism>
<proteinExistence type="predicted"/>
<protein>
    <submittedName>
        <fullName evidence="1">Uncharacterized protein</fullName>
    </submittedName>
</protein>
<reference evidence="1" key="1">
    <citation type="journal article" date="2020" name="Nature">
        <title>Giant virus diversity and host interactions through global metagenomics.</title>
        <authorList>
            <person name="Schulz F."/>
            <person name="Roux S."/>
            <person name="Paez-Espino D."/>
            <person name="Jungbluth S."/>
            <person name="Walsh D.A."/>
            <person name="Denef V.J."/>
            <person name="McMahon K.D."/>
            <person name="Konstantinidis K.T."/>
            <person name="Eloe-Fadrosh E.A."/>
            <person name="Kyrpides N.C."/>
            <person name="Woyke T."/>
        </authorList>
    </citation>
    <scope>NUCLEOTIDE SEQUENCE</scope>
    <source>
        <strain evidence="1">GVMAG-S-ERX555907-94</strain>
    </source>
</reference>
<dbReference type="EMBL" id="MN741026">
    <property type="protein sequence ID" value="QHU23215.1"/>
    <property type="molecule type" value="Genomic_DNA"/>
</dbReference>
<evidence type="ECO:0000313" key="1">
    <source>
        <dbReference type="EMBL" id="QHU23215.1"/>
    </source>
</evidence>
<name>A0A6C0KZ13_9ZZZZ</name>
<dbReference type="AlphaFoldDB" id="A0A6C0KZ13"/>
<sequence>MDREPLRSLMETAVDKKDTLMYFLKKDVREKVIQFDYEDESFYINDRIYCIQRNTMELKYTGRIISIDDEKISIQLTSVRNVTIDKDKYYIFVKTQKKYKKKRDFMKQLLEEL</sequence>
<accession>A0A6C0KZ13</accession>